<evidence type="ECO:0000313" key="2">
    <source>
        <dbReference type="EMBL" id="MDR6433111.1"/>
    </source>
</evidence>
<dbReference type="Proteomes" id="UP001184614">
    <property type="component" value="Unassembled WGS sequence"/>
</dbReference>
<keyword evidence="3" id="KW-1185">Reference proteome</keyword>
<proteinExistence type="predicted"/>
<evidence type="ECO:0000256" key="1">
    <source>
        <dbReference type="SAM" id="Coils"/>
    </source>
</evidence>
<sequence length="132" mass="15126">MAQTKAKSLSKLVALQKLGASRLEASLVATNMRRAALDEEREALIAMQDRHYDSNAFTIDPSLLIRRMGANASAQARVEQELVNARNALLKEQRRVEHLEKRLQTVRSEDERKEFSMQIEEFISRVTTLQMK</sequence>
<feature type="coiled-coil region" evidence="1">
    <location>
        <begin position="75"/>
        <end position="109"/>
    </location>
</feature>
<name>A0ABU1MBG6_9HYPH</name>
<comment type="caution">
    <text evidence="2">The sequence shown here is derived from an EMBL/GenBank/DDBJ whole genome shotgun (WGS) entry which is preliminary data.</text>
</comment>
<keyword evidence="1" id="KW-0175">Coiled coil</keyword>
<reference evidence="2 3" key="1">
    <citation type="submission" date="2023-07" db="EMBL/GenBank/DDBJ databases">
        <title>Sorghum-associated microbial communities from plants grown in Nebraska, USA.</title>
        <authorList>
            <person name="Schachtman D."/>
        </authorList>
    </citation>
    <scope>NUCLEOTIDE SEQUENCE [LARGE SCALE GENOMIC DNA]</scope>
    <source>
        <strain evidence="2 3">DS1730</strain>
    </source>
</reference>
<accession>A0ABU1MBG6</accession>
<evidence type="ECO:0008006" key="4">
    <source>
        <dbReference type="Google" id="ProtNLM"/>
    </source>
</evidence>
<organism evidence="2 3">
    <name type="scientific">Brucella pseudogrignonensis</name>
    <dbReference type="NCBI Taxonomy" id="419475"/>
    <lineage>
        <taxon>Bacteria</taxon>
        <taxon>Pseudomonadati</taxon>
        <taxon>Pseudomonadota</taxon>
        <taxon>Alphaproteobacteria</taxon>
        <taxon>Hyphomicrobiales</taxon>
        <taxon>Brucellaceae</taxon>
        <taxon>Brucella/Ochrobactrum group</taxon>
        <taxon>Brucella</taxon>
    </lineage>
</organism>
<evidence type="ECO:0000313" key="3">
    <source>
        <dbReference type="Proteomes" id="UP001184614"/>
    </source>
</evidence>
<gene>
    <name evidence="2" type="ORF">J2782_002857</name>
</gene>
<dbReference type="EMBL" id="JAVDQT010000004">
    <property type="protein sequence ID" value="MDR6433111.1"/>
    <property type="molecule type" value="Genomic_DNA"/>
</dbReference>
<dbReference type="RefSeq" id="WP_310013594.1">
    <property type="nucleotide sequence ID" value="NZ_JAVDQT010000004.1"/>
</dbReference>
<protein>
    <recommendedName>
        <fullName evidence="4">Flagellar FliJ protein</fullName>
    </recommendedName>
</protein>